<dbReference type="AlphaFoldDB" id="A0A5N5QCJ5"/>
<feature type="compositionally biased region" description="Basic and acidic residues" evidence="1">
    <location>
        <begin position="511"/>
        <end position="522"/>
    </location>
</feature>
<protein>
    <submittedName>
        <fullName evidence="2">Uncharacterized protein</fullName>
    </submittedName>
</protein>
<feature type="compositionally biased region" description="Pro residues" evidence="1">
    <location>
        <begin position="403"/>
        <end position="412"/>
    </location>
</feature>
<feature type="region of interest" description="Disordered" evidence="1">
    <location>
        <begin position="383"/>
        <end position="444"/>
    </location>
</feature>
<accession>A0A5N5QCJ5</accession>
<evidence type="ECO:0000256" key="1">
    <source>
        <dbReference type="SAM" id="MobiDB-lite"/>
    </source>
</evidence>
<proteinExistence type="predicted"/>
<feature type="compositionally biased region" description="Polar residues" evidence="1">
    <location>
        <begin position="525"/>
        <end position="534"/>
    </location>
</feature>
<name>A0A5N5QCJ5_9AGAM</name>
<feature type="compositionally biased region" description="Polar residues" evidence="1">
    <location>
        <begin position="491"/>
        <end position="509"/>
    </location>
</feature>
<comment type="caution">
    <text evidence="2">The sequence shown here is derived from an EMBL/GenBank/DDBJ whole genome shotgun (WGS) entry which is preliminary data.</text>
</comment>
<organism evidence="2 3">
    <name type="scientific">Ceratobasidium theobromae</name>
    <dbReference type="NCBI Taxonomy" id="1582974"/>
    <lineage>
        <taxon>Eukaryota</taxon>
        <taxon>Fungi</taxon>
        <taxon>Dikarya</taxon>
        <taxon>Basidiomycota</taxon>
        <taxon>Agaricomycotina</taxon>
        <taxon>Agaricomycetes</taxon>
        <taxon>Cantharellales</taxon>
        <taxon>Ceratobasidiaceae</taxon>
        <taxon>Ceratobasidium</taxon>
    </lineage>
</organism>
<reference evidence="2 3" key="1">
    <citation type="journal article" date="2019" name="Fungal Biol. Biotechnol.">
        <title>Draft genome sequence of fastidious pathogen Ceratobasidium theobromae, which causes vascular-streak dieback in Theobroma cacao.</title>
        <authorList>
            <person name="Ali S.S."/>
            <person name="Asman A."/>
            <person name="Shao J."/>
            <person name="Firmansyah A.P."/>
            <person name="Susilo A.W."/>
            <person name="Rosmana A."/>
            <person name="McMahon P."/>
            <person name="Junaid M."/>
            <person name="Guest D."/>
            <person name="Kheng T.Y."/>
            <person name="Meinhardt L.W."/>
            <person name="Bailey B.A."/>
        </authorList>
    </citation>
    <scope>NUCLEOTIDE SEQUENCE [LARGE SCALE GENOMIC DNA]</scope>
    <source>
        <strain evidence="2 3">CT2</strain>
    </source>
</reference>
<dbReference type="EMBL" id="SSOP01000266">
    <property type="protein sequence ID" value="KAB5589465.1"/>
    <property type="molecule type" value="Genomic_DNA"/>
</dbReference>
<gene>
    <name evidence="2" type="ORF">CTheo_7093</name>
</gene>
<evidence type="ECO:0000313" key="2">
    <source>
        <dbReference type="EMBL" id="KAB5589465.1"/>
    </source>
</evidence>
<evidence type="ECO:0000313" key="3">
    <source>
        <dbReference type="Proteomes" id="UP000383932"/>
    </source>
</evidence>
<sequence>MSLPMPAVATRPCARQRLSNAWHSFVVAVVCIFTCGISDDDHPEPSMPSFPPLHIEPLAYPPPAHIAPSYPAPHVRARVYPSHVPPTTEPVGAGPQQPDVCAPPEPTAPNRPVSDIPDDVYGGMADIRIVAQSEPLNSQSHVQIGLPCLTVPAHSVPSHVTDAPTHSIPIIREPEQTQVELAATHNVHSSSSALDASLFDNTPIPVDPSVPELSHKPKQDQSPSSFCFASPAISENRDDQGYYGIWTLSLYLADVDRDQLAQLESPDPAQNSVHLECKQAPARGSSGSMSTRSVLSDQFQYDVEPSDLLGDKVAKTQNLACAQSPAFDITSADAVSFGRTDCASFGAIGAKTLSRLGDVPAGSEKPEMGVEPIGTADLAARRTLASTPSSDSDGEPGRKGKLPTPPATPGPRPILKKRAPAVGTSTGTEKERRLAGPTASSRLKVRSRVRPTFFVPRSDAPPVPRVPALSVGGRLDGLNGSCTPLEATFLDPNSSSNKNPLASGSTTTKCADMDPTRGKRDVVSTMGSNSNKTPRTAPISPSLWFAGSGVARDLVPGLPPDAFPSNVEPLASRSRRVGFIPGAPEGHVCARESTSAETSSTLALSHIPTNSHAPRDGDARATTLDSKCALAPSANLLFASTNRDRRRAMQPRKVAPFAAVSCPELGRPCTSSRSVLTPEERALVRQFPIPAGAGVRPGYI</sequence>
<keyword evidence="3" id="KW-1185">Reference proteome</keyword>
<feature type="region of interest" description="Disordered" evidence="1">
    <location>
        <begin position="489"/>
        <end position="536"/>
    </location>
</feature>
<feature type="region of interest" description="Disordered" evidence="1">
    <location>
        <begin position="200"/>
        <end position="224"/>
    </location>
</feature>
<dbReference type="Proteomes" id="UP000383932">
    <property type="component" value="Unassembled WGS sequence"/>
</dbReference>